<dbReference type="PROSITE" id="PS51257">
    <property type="entry name" value="PROKAR_LIPOPROTEIN"/>
    <property type="match status" value="1"/>
</dbReference>
<evidence type="ECO:0008006" key="4">
    <source>
        <dbReference type="Google" id="ProtNLM"/>
    </source>
</evidence>
<name>A0A5E7GBE9_PSEFL</name>
<dbReference type="AlphaFoldDB" id="A0A5E7GBE9"/>
<evidence type="ECO:0000256" key="1">
    <source>
        <dbReference type="SAM" id="SignalP"/>
    </source>
</evidence>
<evidence type="ECO:0000313" key="2">
    <source>
        <dbReference type="EMBL" id="VVO47987.1"/>
    </source>
</evidence>
<protein>
    <recommendedName>
        <fullName evidence="4">Lipoprotein</fullName>
    </recommendedName>
</protein>
<keyword evidence="1" id="KW-0732">Signal</keyword>
<sequence precursor="true">MNRFAAACVLGILSGCASPPPATPATPPYRQPVLTVQEVFKKTPLENSVMRNGDTLSFQVHTPAYTRDGLPSVVQLQADCKVPDVKLLFLDNFPIATTDGSHQHTPLTVLIPKELATELASKPHFSEACSRTAASDWRIVHRTEAARWVMIDVNSLKIEGNVRRFWGGFDEPVLLTDKPNLQLFGQTRERYEVDCARKTYRVLSSFQLGPNDRVSMGGVLNNPSQAFAQGSADTQTLLSAACTAPSQRSTLPAYVARAKLPLSYQIEPVSASVLKAITDLKLAPPTRTLKRTVSKINNTHFYFSNSSTENALVFDTDAQSGQLRERREQAPVGRYIVSFRGLLPLAEQYSLTESKRNRPPLSTVTDTQQLSFTGDWQRMPVGASLEMRASKRERSTLDGETMKRESVQCTVQRVLDAAQVNSELKGPAKELRCQFDLGQKLKRDSKIFYLEDYAYFFVSSSKLGGTESRVRLVKVEQ</sequence>
<feature type="signal peptide" evidence="1">
    <location>
        <begin position="1"/>
        <end position="24"/>
    </location>
</feature>
<proteinExistence type="predicted"/>
<dbReference type="EMBL" id="CABVIK010000001">
    <property type="protein sequence ID" value="VVO47987.1"/>
    <property type="molecule type" value="Genomic_DNA"/>
</dbReference>
<dbReference type="RefSeq" id="WP_138739091.1">
    <property type="nucleotide sequence ID" value="NZ_CABVIK010000001.1"/>
</dbReference>
<evidence type="ECO:0000313" key="3">
    <source>
        <dbReference type="Proteomes" id="UP000349468"/>
    </source>
</evidence>
<reference evidence="2 3" key="1">
    <citation type="submission" date="2019-09" db="EMBL/GenBank/DDBJ databases">
        <authorList>
            <person name="Chandra G."/>
            <person name="Truman W A."/>
        </authorList>
    </citation>
    <scope>NUCLEOTIDE SEQUENCE [LARGE SCALE GENOMIC DNA]</scope>
    <source>
        <strain evidence="2">PS870</strain>
    </source>
</reference>
<organism evidence="2 3">
    <name type="scientific">Pseudomonas fluorescens</name>
    <dbReference type="NCBI Taxonomy" id="294"/>
    <lineage>
        <taxon>Bacteria</taxon>
        <taxon>Pseudomonadati</taxon>
        <taxon>Pseudomonadota</taxon>
        <taxon>Gammaproteobacteria</taxon>
        <taxon>Pseudomonadales</taxon>
        <taxon>Pseudomonadaceae</taxon>
        <taxon>Pseudomonas</taxon>
    </lineage>
</organism>
<gene>
    <name evidence="2" type="ORF">PS870_00145</name>
</gene>
<accession>A0A5E7GBE9</accession>
<dbReference type="Proteomes" id="UP000349468">
    <property type="component" value="Unassembled WGS sequence"/>
</dbReference>
<feature type="chain" id="PRO_5022664824" description="Lipoprotein" evidence="1">
    <location>
        <begin position="25"/>
        <end position="477"/>
    </location>
</feature>